<dbReference type="AlphaFoldDB" id="A0AAE3YN90"/>
<dbReference type="EMBL" id="JAVDYB010000001">
    <property type="protein sequence ID" value="MDR7276650.1"/>
    <property type="molecule type" value="Genomic_DNA"/>
</dbReference>
<dbReference type="Pfam" id="PF03372">
    <property type="entry name" value="Exo_endo_phos"/>
    <property type="match status" value="1"/>
</dbReference>
<dbReference type="Gene3D" id="3.60.10.10">
    <property type="entry name" value="Endonuclease/exonuclease/phosphatase"/>
    <property type="match status" value="1"/>
</dbReference>
<keyword evidence="4" id="KW-1185">Reference proteome</keyword>
<keyword evidence="1" id="KW-0472">Membrane</keyword>
<keyword evidence="1" id="KW-1133">Transmembrane helix</keyword>
<proteinExistence type="predicted"/>
<gene>
    <name evidence="3" type="ORF">J2S41_003428</name>
</gene>
<comment type="caution">
    <text evidence="3">The sequence shown here is derived from an EMBL/GenBank/DDBJ whole genome shotgun (WGS) entry which is preliminary data.</text>
</comment>
<dbReference type="InterPro" id="IPR005135">
    <property type="entry name" value="Endo/exonuclease/phosphatase"/>
</dbReference>
<feature type="domain" description="Endonuclease/exonuclease/phosphatase" evidence="2">
    <location>
        <begin position="96"/>
        <end position="297"/>
    </location>
</feature>
<dbReference type="Proteomes" id="UP001183643">
    <property type="component" value="Unassembled WGS sequence"/>
</dbReference>
<dbReference type="RefSeq" id="WP_310368871.1">
    <property type="nucleotide sequence ID" value="NZ_JAVDYB010000001.1"/>
</dbReference>
<evidence type="ECO:0000313" key="3">
    <source>
        <dbReference type="EMBL" id="MDR7276650.1"/>
    </source>
</evidence>
<dbReference type="SUPFAM" id="SSF56219">
    <property type="entry name" value="DNase I-like"/>
    <property type="match status" value="1"/>
</dbReference>
<keyword evidence="1" id="KW-0812">Transmembrane</keyword>
<evidence type="ECO:0000259" key="2">
    <source>
        <dbReference type="Pfam" id="PF03372"/>
    </source>
</evidence>
<dbReference type="GO" id="GO:0003824">
    <property type="term" value="F:catalytic activity"/>
    <property type="evidence" value="ECO:0007669"/>
    <property type="project" value="InterPro"/>
</dbReference>
<sequence length="306" mass="32900">MRVWRTIVAVTAVLLAVAIGLHGLVPNAGPRLGSLIETFLPWLGLGVPVVLVLALTARSRIVVLTAVLPLAAWLIVCGGKLLPGRDAPHDLTVVQHNLSDENPDPAGTARALMAARPDLIGVEELLPENVAAYQAVFAAEYPYRAVHGTVGLWSRFPIAESRLVDLRPSDVDDPEWNRGLRAVVGTPRGDVAVYVAHLPSLRLGAGGFGSERRDESATFLGNALAREPLDRIVLIGDLNGTTDDRGLRPIRAVVTTTGRGFAFSWPAGTPIARIDQIMARSLTVTRIWTLDRTGSDHLPIAARLRF</sequence>
<feature type="transmembrane region" description="Helical" evidence="1">
    <location>
        <begin position="62"/>
        <end position="82"/>
    </location>
</feature>
<evidence type="ECO:0000313" key="4">
    <source>
        <dbReference type="Proteomes" id="UP001183643"/>
    </source>
</evidence>
<feature type="transmembrane region" description="Helical" evidence="1">
    <location>
        <begin position="39"/>
        <end position="55"/>
    </location>
</feature>
<protein>
    <submittedName>
        <fullName evidence="3">Vancomycin resistance protein VanJ</fullName>
    </submittedName>
</protein>
<evidence type="ECO:0000256" key="1">
    <source>
        <dbReference type="SAM" id="Phobius"/>
    </source>
</evidence>
<accession>A0AAE3YN90</accession>
<organism evidence="3 4">
    <name type="scientific">Catenuloplanes atrovinosus</name>
    <dbReference type="NCBI Taxonomy" id="137266"/>
    <lineage>
        <taxon>Bacteria</taxon>
        <taxon>Bacillati</taxon>
        <taxon>Actinomycetota</taxon>
        <taxon>Actinomycetes</taxon>
        <taxon>Micromonosporales</taxon>
        <taxon>Micromonosporaceae</taxon>
        <taxon>Catenuloplanes</taxon>
    </lineage>
</organism>
<name>A0AAE3YN90_9ACTN</name>
<reference evidence="3" key="1">
    <citation type="submission" date="2023-07" db="EMBL/GenBank/DDBJ databases">
        <title>Sequencing the genomes of 1000 actinobacteria strains.</title>
        <authorList>
            <person name="Klenk H.-P."/>
        </authorList>
    </citation>
    <scope>NUCLEOTIDE SEQUENCE</scope>
    <source>
        <strain evidence="3">DSM 44707</strain>
    </source>
</reference>
<dbReference type="InterPro" id="IPR036691">
    <property type="entry name" value="Endo/exonu/phosph_ase_sf"/>
</dbReference>